<dbReference type="EMBL" id="CP009997">
    <property type="protein sequence ID" value="AJJ37511.1"/>
    <property type="molecule type" value="Genomic_DNA"/>
</dbReference>
<evidence type="ECO:0000256" key="13">
    <source>
        <dbReference type="PIRSR" id="PIRSR603542-2"/>
    </source>
</evidence>
<dbReference type="Pfam" id="PF17837">
    <property type="entry name" value="4PPT_N"/>
    <property type="match status" value="1"/>
</dbReference>
<dbReference type="Proteomes" id="UP000031883">
    <property type="component" value="Chromosome"/>
</dbReference>
<evidence type="ECO:0000256" key="10">
    <source>
        <dbReference type="ARBA" id="ARBA00049176"/>
    </source>
</evidence>
<keyword evidence="13" id="KW-0460">Magnesium</keyword>
<evidence type="ECO:0000256" key="5">
    <source>
        <dbReference type="ARBA" id="ARBA00019087"/>
    </source>
</evidence>
<evidence type="ECO:0000256" key="4">
    <source>
        <dbReference type="ARBA" id="ARBA00011503"/>
    </source>
</evidence>
<feature type="binding site" evidence="12">
    <location>
        <position position="128"/>
    </location>
    <ligand>
        <name>CoA</name>
        <dbReference type="ChEBI" id="CHEBI:57287"/>
    </ligand>
</feature>
<dbReference type="GO" id="GO:0009239">
    <property type="term" value="P:enterobactin biosynthetic process"/>
    <property type="evidence" value="ECO:0007669"/>
    <property type="project" value="UniProtKB-UniPathway"/>
</dbReference>
<dbReference type="Proteomes" id="UP000265864">
    <property type="component" value="Chromosome"/>
</dbReference>
<name>A0A8D4N2H4_9GAMM</name>
<evidence type="ECO:0000313" key="18">
    <source>
        <dbReference type="Proteomes" id="UP000031883"/>
    </source>
</evidence>
<evidence type="ECO:0000256" key="7">
    <source>
        <dbReference type="ARBA" id="ARBA00023191"/>
    </source>
</evidence>
<evidence type="ECO:0000313" key="19">
    <source>
        <dbReference type="Proteomes" id="UP000265864"/>
    </source>
</evidence>
<evidence type="ECO:0000256" key="3">
    <source>
        <dbReference type="ARBA" id="ARBA00008342"/>
    </source>
</evidence>
<dbReference type="RefSeq" id="WP_038633993.1">
    <property type="nucleotide sequence ID" value="NZ_CABHXS010000100.1"/>
</dbReference>
<comment type="cofactor">
    <cofactor evidence="13">
        <name>Mg(2+)</name>
        <dbReference type="ChEBI" id="CHEBI:18420"/>
    </cofactor>
</comment>
<protein>
    <recommendedName>
        <fullName evidence="5">Enterobactin synthase component D</fullName>
    </recommendedName>
    <alternativeName>
        <fullName evidence="8">4'-phosphopantetheinyl transferase EntD</fullName>
    </alternativeName>
    <alternativeName>
        <fullName evidence="9">Enterochelin synthase D</fullName>
    </alternativeName>
</protein>
<dbReference type="GO" id="GO:0000287">
    <property type="term" value="F:magnesium ion binding"/>
    <property type="evidence" value="ECO:0007669"/>
    <property type="project" value="InterPro"/>
</dbReference>
<dbReference type="GO" id="GO:0005886">
    <property type="term" value="C:plasma membrane"/>
    <property type="evidence" value="ECO:0007669"/>
    <property type="project" value="TreeGrafter"/>
</dbReference>
<dbReference type="AlphaFoldDB" id="A0A8D4N2H4"/>
<dbReference type="GO" id="GO:0009366">
    <property type="term" value="C:enterobactin synthetase complex"/>
    <property type="evidence" value="ECO:0007669"/>
    <property type="project" value="InterPro"/>
</dbReference>
<comment type="catalytic activity">
    <reaction evidence="10">
        <text>apo-[aryl-carrier protein] + CoA = holo-[aryl-carrier protein] + adenosine 3',5'-bisphosphate + H(+)</text>
        <dbReference type="Rhea" id="RHEA:48404"/>
        <dbReference type="Rhea" id="RHEA-COMP:15903"/>
        <dbReference type="Rhea" id="RHEA-COMP:17557"/>
        <dbReference type="ChEBI" id="CHEBI:15378"/>
        <dbReference type="ChEBI" id="CHEBI:29999"/>
        <dbReference type="ChEBI" id="CHEBI:57287"/>
        <dbReference type="ChEBI" id="CHEBI:58343"/>
        <dbReference type="ChEBI" id="CHEBI:64479"/>
    </reaction>
</comment>
<organism evidence="17 19">
    <name type="scientific">Yersinia rochesterensis</name>
    <dbReference type="NCBI Taxonomy" id="1604335"/>
    <lineage>
        <taxon>Bacteria</taxon>
        <taxon>Pseudomonadati</taxon>
        <taxon>Pseudomonadota</taxon>
        <taxon>Gammaproteobacteria</taxon>
        <taxon>Enterobacterales</taxon>
        <taxon>Yersiniaceae</taxon>
        <taxon>Yersinia</taxon>
    </lineage>
</organism>
<dbReference type="Gene3D" id="3.90.470.20">
    <property type="entry name" value="4'-phosphopantetheinyl transferase domain"/>
    <property type="match status" value="1"/>
</dbReference>
<feature type="binding site" evidence="12">
    <location>
        <position position="63"/>
    </location>
    <ligand>
        <name>CoA</name>
        <dbReference type="ChEBI" id="CHEBI:57287"/>
    </ligand>
</feature>
<feature type="binding site" evidence="12">
    <location>
        <position position="176"/>
    </location>
    <ligand>
        <name>CoA</name>
        <dbReference type="ChEBI" id="CHEBI:57287"/>
    </ligand>
</feature>
<evidence type="ECO:0000313" key="17">
    <source>
        <dbReference type="EMBL" id="AYD43672.1"/>
    </source>
</evidence>
<dbReference type="InterPro" id="IPR008278">
    <property type="entry name" value="4-PPantetheinyl_Trfase_dom"/>
</dbReference>
<evidence type="ECO:0000256" key="1">
    <source>
        <dbReference type="ARBA" id="ARBA00003937"/>
    </source>
</evidence>
<reference evidence="17 19" key="2">
    <citation type="submission" date="2018-09" db="EMBL/GenBank/DDBJ databases">
        <title>Yersinia kristensenii subsp. rochesterensis subsp. nov., Isolated from Human Feces.</title>
        <authorList>
            <person name="Cunningham S.A."/>
            <person name="Jeraldo P."/>
            <person name="Patel R."/>
        </authorList>
    </citation>
    <scope>NUCLEOTIDE SEQUENCE [LARGE SCALE GENOMIC DNA]</scope>
    <source>
        <strain evidence="17 19">ATCC BAA-2637</strain>
    </source>
</reference>
<evidence type="ECO:0000256" key="8">
    <source>
        <dbReference type="ARBA" id="ARBA00029894"/>
    </source>
</evidence>
<comment type="similarity">
    <text evidence="3">Belongs to the P-Pant transferase superfamily. EntD family.</text>
</comment>
<evidence type="ECO:0000313" key="16">
    <source>
        <dbReference type="EMBL" id="AJJ37511.1"/>
    </source>
</evidence>
<accession>A0A8D4N2H4</accession>
<dbReference type="PANTHER" id="PTHR38096">
    <property type="entry name" value="ENTEROBACTIN SYNTHASE COMPONENT D"/>
    <property type="match status" value="1"/>
</dbReference>
<evidence type="ECO:0000259" key="15">
    <source>
        <dbReference type="Pfam" id="PF17837"/>
    </source>
</evidence>
<dbReference type="GeneID" id="82550741"/>
<feature type="domain" description="4'-phosphopantetheinyl transferase N-terminal" evidence="15">
    <location>
        <begin position="54"/>
        <end position="117"/>
    </location>
</feature>
<dbReference type="EMBL" id="CP032482">
    <property type="protein sequence ID" value="AYD43672.1"/>
    <property type="molecule type" value="Genomic_DNA"/>
</dbReference>
<feature type="binding site" evidence="12">
    <location>
        <begin position="106"/>
        <end position="107"/>
    </location>
    <ligand>
        <name>CoA</name>
        <dbReference type="ChEBI" id="CHEBI:57287"/>
    </ligand>
</feature>
<evidence type="ECO:0000256" key="11">
    <source>
        <dbReference type="ARBA" id="ARBA00049191"/>
    </source>
</evidence>
<evidence type="ECO:0000259" key="14">
    <source>
        <dbReference type="Pfam" id="PF01648"/>
    </source>
</evidence>
<keyword evidence="13" id="KW-0479">Metal-binding</keyword>
<feature type="binding site" evidence="12">
    <location>
        <position position="71"/>
    </location>
    <ligand>
        <name>CoA</name>
        <dbReference type="ChEBI" id="CHEBI:57287"/>
    </ligand>
</feature>
<feature type="binding site" evidence="13">
    <location>
        <position position="130"/>
    </location>
    <ligand>
        <name>Mg(2+)</name>
        <dbReference type="ChEBI" id="CHEBI:18420"/>
    </ligand>
</feature>
<keyword evidence="6 17" id="KW-0808">Transferase</keyword>
<evidence type="ECO:0000256" key="6">
    <source>
        <dbReference type="ARBA" id="ARBA00022679"/>
    </source>
</evidence>
<dbReference type="InterPro" id="IPR003542">
    <property type="entry name" value="Enbac_synth_compD-like"/>
</dbReference>
<dbReference type="SUPFAM" id="SSF56214">
    <property type="entry name" value="4'-phosphopantetheinyl transferase"/>
    <property type="match status" value="1"/>
</dbReference>
<dbReference type="InterPro" id="IPR041354">
    <property type="entry name" value="4PPT_N"/>
</dbReference>
<gene>
    <name evidence="16" type="ORF">CH54_891</name>
    <name evidence="17" type="ORF">DXZ79_08120</name>
</gene>
<evidence type="ECO:0000256" key="9">
    <source>
        <dbReference type="ARBA" id="ARBA00031996"/>
    </source>
</evidence>
<comment type="pathway">
    <text evidence="2">Siderophore biosynthesis; enterobactin biosynthesis.</text>
</comment>
<proteinExistence type="inferred from homology"/>
<keyword evidence="7" id="KW-0259">Enterobactin biosynthesis</keyword>
<comment type="function">
    <text evidence="1">Involved in the biosynthesis of the siderophore enterobactin (enterochelin), which is a macrocyclic trimeric lactone of N-(2,3-dihydroxybenzoyl)-serine. The serine trilactone serves as a scaffolding for the three catechol functionalities that provide hexadentate coordination for the tightly ligated iron(2+) atoms. Plays an essential role in the assembly of the enterobactin by catalyzing the transfer of the 4'-phosphopantetheine (Ppant) moiety from coenzyme A to the apo-domains of both EntB (ArCP domain) and EntF (PCP domain) to yield their holo-forms which make them competent for the activation of 2,3-dihydroxybenzoate (DHB) and L-serine, respectively.</text>
</comment>
<evidence type="ECO:0000256" key="2">
    <source>
        <dbReference type="ARBA" id="ARBA00004993"/>
    </source>
</evidence>
<dbReference type="GO" id="GO:0008897">
    <property type="term" value="F:holo-[acyl-carrier-protein] synthase activity"/>
    <property type="evidence" value="ECO:0007669"/>
    <property type="project" value="InterPro"/>
</dbReference>
<feature type="binding site" evidence="12">
    <location>
        <position position="172"/>
    </location>
    <ligand>
        <name>CoA</name>
        <dbReference type="ChEBI" id="CHEBI:57287"/>
    </ligand>
</feature>
<feature type="binding site" evidence="13">
    <location>
        <position position="128"/>
    </location>
    <ligand>
        <name>Mg(2+)</name>
        <dbReference type="ChEBI" id="CHEBI:18420"/>
    </ligand>
</feature>
<sequence length="237" mass="26951">MFVFTKKLPDGKFMRSHKTGHLIRQPSIGVCEVAFQTSNYRDELFTEHSIPFPEKLFAAVVKRRCEYLCGRLAAQTLLNERQIYAQVAQSAEGAPIWPEGWLGSISHTERCAIAVIAPQNKVYLLGIDIENFNPEALEEIAETIVQESERKRLRESEIDYNTALHIAFSAKESLYKALYPQVRKVFGFDSAIITDINTRNQTFCIQLTYALTPALAAGFQRTGYYQLDTDKVITVIY</sequence>
<dbReference type="PANTHER" id="PTHR38096:SF1">
    <property type="entry name" value="ENTEROBACTIN SYNTHASE COMPONENT D"/>
    <property type="match status" value="1"/>
</dbReference>
<dbReference type="UniPathway" id="UPA00017"/>
<feature type="binding site" evidence="13">
    <location>
        <position position="129"/>
    </location>
    <ligand>
        <name>Mg(2+)</name>
        <dbReference type="ChEBI" id="CHEBI:18420"/>
    </ligand>
</feature>
<evidence type="ECO:0000256" key="12">
    <source>
        <dbReference type="PIRSR" id="PIRSR603542-1"/>
    </source>
</evidence>
<comment type="catalytic activity">
    <reaction evidence="11">
        <text>apo-[peptidyl-carrier protein] + CoA = holo-[peptidyl-carrier protein] + adenosine 3',5'-bisphosphate + H(+)</text>
        <dbReference type="Rhea" id="RHEA:46228"/>
        <dbReference type="Rhea" id="RHEA-COMP:11479"/>
        <dbReference type="Rhea" id="RHEA-COMP:11480"/>
        <dbReference type="ChEBI" id="CHEBI:15378"/>
        <dbReference type="ChEBI" id="CHEBI:29999"/>
        <dbReference type="ChEBI" id="CHEBI:57287"/>
        <dbReference type="ChEBI" id="CHEBI:58343"/>
        <dbReference type="ChEBI" id="CHEBI:64479"/>
    </reaction>
</comment>
<reference evidence="16 18" key="1">
    <citation type="journal article" date="2015" name="Genome Announc.">
        <title>Thirty-Two Complete Genome Assemblies of Nine Yersinia Species, Including Y. pestis, Y. pseudotuberculosis, and Y. enterocolitica.</title>
        <authorList>
            <person name="Johnson S.L."/>
            <person name="Daligault H.E."/>
            <person name="Davenport K.W."/>
            <person name="Jaissle J."/>
            <person name="Frey K.G."/>
            <person name="Ladner J.T."/>
            <person name="Broomall S.M."/>
            <person name="Bishop-Lilly K.A."/>
            <person name="Bruce D.C."/>
            <person name="Coyne S.R."/>
            <person name="Gibbons H.S."/>
            <person name="Lo C.C."/>
            <person name="Munk A.C."/>
            <person name="Rosenzweig C.N."/>
            <person name="Koroleva G.I."/>
            <person name="Palacios G.F."/>
            <person name="Redden C.L."/>
            <person name="Xu Y."/>
            <person name="Minogue T.D."/>
            <person name="Chain P.S."/>
        </authorList>
    </citation>
    <scope>NUCLEOTIDE SEQUENCE [LARGE SCALE GENOMIC DNA]</scope>
    <source>
        <strain evidence="16 18">Y231</strain>
    </source>
</reference>
<feature type="domain" description="4'-phosphopantetheinyl transferase" evidence="14">
    <location>
        <begin position="125"/>
        <end position="208"/>
    </location>
</feature>
<comment type="subunit">
    <text evidence="4">EntB, EntD, EntE, and EntF form a multienzyme complex called enterobactin synthase.</text>
</comment>
<dbReference type="Pfam" id="PF01648">
    <property type="entry name" value="ACPS"/>
    <property type="match status" value="1"/>
</dbReference>
<dbReference type="InterPro" id="IPR037143">
    <property type="entry name" value="4-PPantetheinyl_Trfase_dom_sf"/>
</dbReference>
<dbReference type="PRINTS" id="PR01399">
    <property type="entry name" value="ENTSNTHTASED"/>
</dbReference>
<keyword evidence="18" id="KW-1185">Reference proteome</keyword>